<organism evidence="6 7">
    <name type="scientific">Fraxinus pennsylvanica</name>
    <dbReference type="NCBI Taxonomy" id="56036"/>
    <lineage>
        <taxon>Eukaryota</taxon>
        <taxon>Viridiplantae</taxon>
        <taxon>Streptophyta</taxon>
        <taxon>Embryophyta</taxon>
        <taxon>Tracheophyta</taxon>
        <taxon>Spermatophyta</taxon>
        <taxon>Magnoliopsida</taxon>
        <taxon>eudicotyledons</taxon>
        <taxon>Gunneridae</taxon>
        <taxon>Pentapetalae</taxon>
        <taxon>asterids</taxon>
        <taxon>lamiids</taxon>
        <taxon>Lamiales</taxon>
        <taxon>Oleaceae</taxon>
        <taxon>Oleeae</taxon>
        <taxon>Fraxinus</taxon>
    </lineage>
</organism>
<dbReference type="InterPro" id="IPR011009">
    <property type="entry name" value="Kinase-like_dom_sf"/>
</dbReference>
<keyword evidence="3" id="KW-0067">ATP-binding</keyword>
<accession>A0AAD2E9C3</accession>
<name>A0AAD2E9C3_9LAMI</name>
<keyword evidence="1" id="KW-0723">Serine/threonine-protein kinase</keyword>
<feature type="compositionally biased region" description="Basic and acidic residues" evidence="4">
    <location>
        <begin position="550"/>
        <end position="563"/>
    </location>
</feature>
<feature type="region of interest" description="Disordered" evidence="4">
    <location>
        <begin position="519"/>
        <end position="563"/>
    </location>
</feature>
<sequence>MSTNNQKVLIIQDALKELCAVSIREVLRSLSLAPGAKVKLLGIIPAVRTAHRSYPLRCGLDLSQISHWRFKSRLQSSATINKKKEDIKQQVQQMMDEYSRCSHIARIWRQAETQKVGFEVAVEAGSLKEVSVEYAKSYGATHVILPRNLKKNKKYFMDNLSCAIYRMKRDCSVETVRGVEAAEVSVLSSGRHFKSETCKQGEEIFENSACSVCMNRRPRIGGQTREFTYAELHLATNGFSEENLLAIPGKKIFRGQLNDLQQIMIREHYLKTIKEKDFKTEVQILGKFRHENVAMLLGSFSKGRHRLLIYEFVCNGSLSKHLSDKSRELTWDRRMNIAHAAAKGLEYLHGKQIYGSVRASNILITHDYQPRLSYFGLSRSQYEDTYQSSESRVLKTFDYLPPEYEGTGLDLSKADVYSFGVVLLELITGRKTIEDTDGQSFLRWARPSLRQKKYMELIDPVVQESVDLFQLYWMVRVADKCLSWDPNSRPSINKLVKDLACIVNHCGAEDFSLTESELMASTVRDREKTGQREKEGEKRKEEEEEEEEEEKKREMGKVDDTIE</sequence>
<dbReference type="EMBL" id="OU503052">
    <property type="protein sequence ID" value="CAI9779561.1"/>
    <property type="molecule type" value="Genomic_DNA"/>
</dbReference>
<dbReference type="GO" id="GO:0004674">
    <property type="term" value="F:protein serine/threonine kinase activity"/>
    <property type="evidence" value="ECO:0007669"/>
    <property type="project" value="UniProtKB-KW"/>
</dbReference>
<reference evidence="6" key="1">
    <citation type="submission" date="2023-05" db="EMBL/GenBank/DDBJ databases">
        <authorList>
            <person name="Huff M."/>
        </authorList>
    </citation>
    <scope>NUCLEOTIDE SEQUENCE</scope>
</reference>
<dbReference type="Gene3D" id="3.30.200.20">
    <property type="entry name" value="Phosphorylase Kinase, domain 1"/>
    <property type="match status" value="1"/>
</dbReference>
<feature type="domain" description="Serine-threonine/tyrosine-protein kinase catalytic" evidence="5">
    <location>
        <begin position="271"/>
        <end position="499"/>
    </location>
</feature>
<keyword evidence="1" id="KW-0418">Kinase</keyword>
<keyword evidence="1" id="KW-0808">Transferase</keyword>
<dbReference type="AlphaFoldDB" id="A0AAD2E9C3"/>
<keyword evidence="2" id="KW-0547">Nucleotide-binding</keyword>
<dbReference type="Gene3D" id="1.10.510.10">
    <property type="entry name" value="Transferase(Phosphotransferase) domain 1"/>
    <property type="match status" value="1"/>
</dbReference>
<protein>
    <recommendedName>
        <fullName evidence="5">Serine-threonine/tyrosine-protein kinase catalytic domain-containing protein</fullName>
    </recommendedName>
</protein>
<evidence type="ECO:0000313" key="6">
    <source>
        <dbReference type="EMBL" id="CAI9779561.1"/>
    </source>
</evidence>
<dbReference type="GO" id="GO:0005524">
    <property type="term" value="F:ATP binding"/>
    <property type="evidence" value="ECO:0007669"/>
    <property type="project" value="UniProtKB-KW"/>
</dbReference>
<dbReference type="Pfam" id="PF07714">
    <property type="entry name" value="PK_Tyr_Ser-Thr"/>
    <property type="match status" value="1"/>
</dbReference>
<dbReference type="PANTHER" id="PTHR47989">
    <property type="entry name" value="OS01G0750732 PROTEIN"/>
    <property type="match status" value="1"/>
</dbReference>
<dbReference type="SUPFAM" id="SSF56112">
    <property type="entry name" value="Protein kinase-like (PK-like)"/>
    <property type="match status" value="1"/>
</dbReference>
<evidence type="ECO:0000313" key="7">
    <source>
        <dbReference type="Proteomes" id="UP000834106"/>
    </source>
</evidence>
<evidence type="ECO:0000256" key="1">
    <source>
        <dbReference type="ARBA" id="ARBA00022527"/>
    </source>
</evidence>
<evidence type="ECO:0000256" key="4">
    <source>
        <dbReference type="SAM" id="MobiDB-lite"/>
    </source>
</evidence>
<dbReference type="Proteomes" id="UP000834106">
    <property type="component" value="Chromosome 17"/>
</dbReference>
<dbReference type="PANTHER" id="PTHR47989:SF8">
    <property type="entry name" value="INACTIVE PROTEIN KINASE SELMODRAFT_444075-LIKE"/>
    <property type="match status" value="1"/>
</dbReference>
<gene>
    <name evidence="6" type="ORF">FPE_LOCUS26991</name>
</gene>
<evidence type="ECO:0000259" key="5">
    <source>
        <dbReference type="Pfam" id="PF07714"/>
    </source>
</evidence>
<evidence type="ECO:0000256" key="3">
    <source>
        <dbReference type="ARBA" id="ARBA00022840"/>
    </source>
</evidence>
<proteinExistence type="predicted"/>
<feature type="compositionally biased region" description="Basic and acidic residues" evidence="4">
    <location>
        <begin position="523"/>
        <end position="541"/>
    </location>
</feature>
<keyword evidence="7" id="KW-1185">Reference proteome</keyword>
<dbReference type="InterPro" id="IPR001245">
    <property type="entry name" value="Ser-Thr/Tyr_kinase_cat_dom"/>
</dbReference>
<evidence type="ECO:0000256" key="2">
    <source>
        <dbReference type="ARBA" id="ARBA00022741"/>
    </source>
</evidence>